<organism evidence="2 3">
    <name type="scientific">Trapa incisa</name>
    <dbReference type="NCBI Taxonomy" id="236973"/>
    <lineage>
        <taxon>Eukaryota</taxon>
        <taxon>Viridiplantae</taxon>
        <taxon>Streptophyta</taxon>
        <taxon>Embryophyta</taxon>
        <taxon>Tracheophyta</taxon>
        <taxon>Spermatophyta</taxon>
        <taxon>Magnoliopsida</taxon>
        <taxon>eudicotyledons</taxon>
        <taxon>Gunneridae</taxon>
        <taxon>Pentapetalae</taxon>
        <taxon>rosids</taxon>
        <taxon>malvids</taxon>
        <taxon>Myrtales</taxon>
        <taxon>Lythraceae</taxon>
        <taxon>Trapa</taxon>
    </lineage>
</organism>
<dbReference type="EMBL" id="JAXIOK010000013">
    <property type="protein sequence ID" value="KAK4756202.1"/>
    <property type="molecule type" value="Genomic_DNA"/>
</dbReference>
<accession>A0AAN7K0F9</accession>
<proteinExistence type="predicted"/>
<dbReference type="AlphaFoldDB" id="A0AAN7K0F9"/>
<reference evidence="2 3" key="1">
    <citation type="journal article" date="2023" name="Hortic Res">
        <title>Pangenome of water caltrop reveals structural variations and asymmetric subgenome divergence after allopolyploidization.</title>
        <authorList>
            <person name="Zhang X."/>
            <person name="Chen Y."/>
            <person name="Wang L."/>
            <person name="Yuan Y."/>
            <person name="Fang M."/>
            <person name="Shi L."/>
            <person name="Lu R."/>
            <person name="Comes H.P."/>
            <person name="Ma Y."/>
            <person name="Chen Y."/>
            <person name="Huang G."/>
            <person name="Zhou Y."/>
            <person name="Zheng Z."/>
            <person name="Qiu Y."/>
        </authorList>
    </citation>
    <scope>NUCLEOTIDE SEQUENCE [LARGE SCALE GENOMIC DNA]</scope>
    <source>
        <tissue evidence="2">Roots</tissue>
    </source>
</reference>
<feature type="transmembrane region" description="Helical" evidence="1">
    <location>
        <begin position="16"/>
        <end position="37"/>
    </location>
</feature>
<name>A0AAN7K0F9_9MYRT</name>
<comment type="caution">
    <text evidence="2">The sequence shown here is derived from an EMBL/GenBank/DDBJ whole genome shotgun (WGS) entry which is preliminary data.</text>
</comment>
<protein>
    <submittedName>
        <fullName evidence="2">Uncharacterized protein</fullName>
    </submittedName>
</protein>
<gene>
    <name evidence="2" type="ORF">SAY87_006329</name>
</gene>
<evidence type="ECO:0000313" key="2">
    <source>
        <dbReference type="EMBL" id="KAK4756202.1"/>
    </source>
</evidence>
<keyword evidence="1" id="KW-1133">Transmembrane helix</keyword>
<evidence type="ECO:0000313" key="3">
    <source>
        <dbReference type="Proteomes" id="UP001345219"/>
    </source>
</evidence>
<sequence length="98" mass="10877">MVKRTHAIHIPNFDQLWWLSIVSAAISFTCSTIGLGLEAAKVVETGKFRGCLIGIIIGTVTETRRWGGDFRLLETLPLLTPTPSSSLKFRETTEETSR</sequence>
<keyword evidence="1" id="KW-0812">Transmembrane</keyword>
<keyword evidence="3" id="KW-1185">Reference proteome</keyword>
<evidence type="ECO:0000256" key="1">
    <source>
        <dbReference type="SAM" id="Phobius"/>
    </source>
</evidence>
<dbReference type="Proteomes" id="UP001345219">
    <property type="component" value="Chromosome 6"/>
</dbReference>
<keyword evidence="1" id="KW-0472">Membrane</keyword>